<sequence length="39" mass="4456">VWGQRSDQDLTQGTMAQVTSLLQLNTWESHWSGTLPNRI</sequence>
<name>A0A382DHP4_9ZZZZ</name>
<evidence type="ECO:0000313" key="1">
    <source>
        <dbReference type="EMBL" id="SVB37504.1"/>
    </source>
</evidence>
<protein>
    <submittedName>
        <fullName evidence="1">Uncharacterized protein</fullName>
    </submittedName>
</protein>
<dbReference type="AlphaFoldDB" id="A0A382DHP4"/>
<proteinExistence type="predicted"/>
<feature type="non-terminal residue" evidence="1">
    <location>
        <position position="1"/>
    </location>
</feature>
<dbReference type="EMBL" id="UINC01039268">
    <property type="protein sequence ID" value="SVB37504.1"/>
    <property type="molecule type" value="Genomic_DNA"/>
</dbReference>
<organism evidence="1">
    <name type="scientific">marine metagenome</name>
    <dbReference type="NCBI Taxonomy" id="408172"/>
    <lineage>
        <taxon>unclassified sequences</taxon>
        <taxon>metagenomes</taxon>
        <taxon>ecological metagenomes</taxon>
    </lineage>
</organism>
<gene>
    <name evidence="1" type="ORF">METZ01_LOCUS190358</name>
</gene>
<accession>A0A382DHP4</accession>
<reference evidence="1" key="1">
    <citation type="submission" date="2018-05" db="EMBL/GenBank/DDBJ databases">
        <authorList>
            <person name="Lanie J.A."/>
            <person name="Ng W.-L."/>
            <person name="Kazmierczak K.M."/>
            <person name="Andrzejewski T.M."/>
            <person name="Davidsen T.M."/>
            <person name="Wayne K.J."/>
            <person name="Tettelin H."/>
            <person name="Glass J.I."/>
            <person name="Rusch D."/>
            <person name="Podicherti R."/>
            <person name="Tsui H.-C.T."/>
            <person name="Winkler M.E."/>
        </authorList>
    </citation>
    <scope>NUCLEOTIDE SEQUENCE</scope>
</reference>